<comment type="caution">
    <text evidence="8">The sequence shown here is derived from an EMBL/GenBank/DDBJ whole genome shotgun (WGS) entry which is preliminary data.</text>
</comment>
<accession>A0A432WUD3</accession>
<feature type="transmembrane region" description="Helical" evidence="6">
    <location>
        <begin position="326"/>
        <end position="345"/>
    </location>
</feature>
<keyword evidence="3 6" id="KW-0812">Transmembrane</keyword>
<dbReference type="RefSeq" id="WP_126806520.1">
    <property type="nucleotide sequence ID" value="NZ_PIPP01000002.1"/>
</dbReference>
<comment type="subcellular location">
    <subcellularLocation>
        <location evidence="1">Membrane</location>
        <topology evidence="1">Multi-pass membrane protein</topology>
    </subcellularLocation>
</comment>
<feature type="transmembrane region" description="Helical" evidence="6">
    <location>
        <begin position="60"/>
        <end position="79"/>
    </location>
</feature>
<evidence type="ECO:0000256" key="6">
    <source>
        <dbReference type="SAM" id="Phobius"/>
    </source>
</evidence>
<evidence type="ECO:0000256" key="1">
    <source>
        <dbReference type="ARBA" id="ARBA00004141"/>
    </source>
</evidence>
<reference evidence="9" key="1">
    <citation type="journal article" date="2018" name="Front. Microbiol.">
        <title>Genome-Based Analysis Reveals the Taxonomy and Diversity of the Family Idiomarinaceae.</title>
        <authorList>
            <person name="Liu Y."/>
            <person name="Lai Q."/>
            <person name="Shao Z."/>
        </authorList>
    </citation>
    <scope>NUCLEOTIDE SEQUENCE [LARGE SCALE GENOMIC DNA]</scope>
    <source>
        <strain evidence="9">AIS</strain>
    </source>
</reference>
<feature type="transmembrane region" description="Helical" evidence="6">
    <location>
        <begin position="172"/>
        <end position="192"/>
    </location>
</feature>
<feature type="transmembrane region" description="Helical" evidence="6">
    <location>
        <begin position="357"/>
        <end position="375"/>
    </location>
</feature>
<keyword evidence="4 6" id="KW-1133">Transmembrane helix</keyword>
<dbReference type="PROSITE" id="PS01271">
    <property type="entry name" value="NA_SULFATE"/>
    <property type="match status" value="1"/>
</dbReference>
<dbReference type="PANTHER" id="PTHR10283">
    <property type="entry name" value="SOLUTE CARRIER FAMILY 13 MEMBER"/>
    <property type="match status" value="1"/>
</dbReference>
<feature type="transmembrane region" description="Helical" evidence="6">
    <location>
        <begin position="212"/>
        <end position="234"/>
    </location>
</feature>
<feature type="transmembrane region" description="Helical" evidence="6">
    <location>
        <begin position="91"/>
        <end position="109"/>
    </location>
</feature>
<dbReference type="OrthoDB" id="9766267at2"/>
<evidence type="ECO:0000256" key="4">
    <source>
        <dbReference type="ARBA" id="ARBA00022989"/>
    </source>
</evidence>
<keyword evidence="9" id="KW-1185">Reference proteome</keyword>
<dbReference type="Proteomes" id="UP000286934">
    <property type="component" value="Unassembled WGS sequence"/>
</dbReference>
<dbReference type="InterPro" id="IPR031312">
    <property type="entry name" value="Na/sul_symport_CS"/>
</dbReference>
<dbReference type="InterPro" id="IPR004680">
    <property type="entry name" value="Cit_transptr-like_dom"/>
</dbReference>
<dbReference type="PANTHER" id="PTHR10283:SF82">
    <property type="entry name" value="SOLUTE CARRIER FAMILY 13 MEMBER 2"/>
    <property type="match status" value="1"/>
</dbReference>
<evidence type="ECO:0000256" key="5">
    <source>
        <dbReference type="ARBA" id="ARBA00023136"/>
    </source>
</evidence>
<keyword evidence="5 6" id="KW-0472">Membrane</keyword>
<feature type="transmembrane region" description="Helical" evidence="6">
    <location>
        <begin position="129"/>
        <end position="160"/>
    </location>
</feature>
<feature type="transmembrane region" description="Helical" evidence="6">
    <location>
        <begin position="445"/>
        <end position="463"/>
    </location>
</feature>
<feature type="transmembrane region" description="Helical" evidence="6">
    <location>
        <begin position="382"/>
        <end position="400"/>
    </location>
</feature>
<evidence type="ECO:0000313" key="8">
    <source>
        <dbReference type="EMBL" id="RUO37357.1"/>
    </source>
</evidence>
<dbReference type="InterPro" id="IPR001898">
    <property type="entry name" value="SLC13A/DASS"/>
</dbReference>
<evidence type="ECO:0000259" key="7">
    <source>
        <dbReference type="Pfam" id="PF03600"/>
    </source>
</evidence>
<dbReference type="NCBIfam" id="TIGR00785">
    <property type="entry name" value="dass"/>
    <property type="match status" value="1"/>
</dbReference>
<proteinExistence type="predicted"/>
<protein>
    <submittedName>
        <fullName evidence="8">Sodium:dicarboxylate symporter</fullName>
    </submittedName>
</protein>
<dbReference type="EMBL" id="PIPP01000002">
    <property type="protein sequence ID" value="RUO37357.1"/>
    <property type="molecule type" value="Genomic_DNA"/>
</dbReference>
<name>A0A432WUD3_9GAMM</name>
<evidence type="ECO:0000313" key="9">
    <source>
        <dbReference type="Proteomes" id="UP000286934"/>
    </source>
</evidence>
<gene>
    <name evidence="8" type="ORF">CWE13_05185</name>
</gene>
<dbReference type="Pfam" id="PF03600">
    <property type="entry name" value="CitMHS"/>
    <property type="match status" value="1"/>
</dbReference>
<keyword evidence="2" id="KW-0813">Transport</keyword>
<feature type="domain" description="Citrate transporter-like" evidence="7">
    <location>
        <begin position="52"/>
        <end position="400"/>
    </location>
</feature>
<sequence length="464" mass="49098">MVNEAVKKWRVAPSHIILGPLIAVIVLGAVMMAGMPTPAAWTLAVVVWVAWWWITEALPLPVTSLLPFVLLPIGGILSFQESSRALGDPVIILFMGAFMLAKAVEVSGVHRRMALNLVSFVGASDGRRLVLSFMLASAILSMWISNTAAVLALLPVALALAEASDDHRFQRALLLGLAYSASLGGVATLIGTPPNLIFASIYEQVSGESFGFARWMGIGVPMVLLGLPVIGLWLTRGLTLKVPLELPKLGSISAYEKRVLMVFGAVIFLWVFRTEPFGGWTGLTGATLVGDSTIALAGVVAMFMVSNGREGRLLTWEQAVDIPWGILLLFAGGICLAAGIMQSGLGEIIGSTLGNFGGMPIWLFVFILTISVSFLTEVTSNTATATLLMPILAATAMATGLPIEVLMIPAAIACSCAFCLPVATPPNSIVFASGKVTIKEMSREGFVLNVMLAVITTFVVMILV</sequence>
<evidence type="ECO:0000256" key="2">
    <source>
        <dbReference type="ARBA" id="ARBA00022448"/>
    </source>
</evidence>
<dbReference type="GO" id="GO:0005886">
    <property type="term" value="C:plasma membrane"/>
    <property type="evidence" value="ECO:0007669"/>
    <property type="project" value="TreeGrafter"/>
</dbReference>
<feature type="transmembrane region" description="Helical" evidence="6">
    <location>
        <begin position="255"/>
        <end position="272"/>
    </location>
</feature>
<organism evidence="8 9">
    <name type="scientific">Aliidiomarina shirensis</name>
    <dbReference type="NCBI Taxonomy" id="1048642"/>
    <lineage>
        <taxon>Bacteria</taxon>
        <taxon>Pseudomonadati</taxon>
        <taxon>Pseudomonadota</taxon>
        <taxon>Gammaproteobacteria</taxon>
        <taxon>Alteromonadales</taxon>
        <taxon>Idiomarinaceae</taxon>
        <taxon>Aliidiomarina</taxon>
    </lineage>
</organism>
<feature type="transmembrane region" description="Helical" evidence="6">
    <location>
        <begin position="12"/>
        <end position="31"/>
    </location>
</feature>
<feature type="transmembrane region" description="Helical" evidence="6">
    <location>
        <begin position="406"/>
        <end position="424"/>
    </location>
</feature>
<evidence type="ECO:0000256" key="3">
    <source>
        <dbReference type="ARBA" id="ARBA00022692"/>
    </source>
</evidence>
<dbReference type="GO" id="GO:0015141">
    <property type="term" value="F:succinate transmembrane transporter activity"/>
    <property type="evidence" value="ECO:0007669"/>
    <property type="project" value="UniProtKB-ARBA"/>
</dbReference>
<feature type="transmembrane region" description="Helical" evidence="6">
    <location>
        <begin position="284"/>
        <end position="305"/>
    </location>
</feature>
<dbReference type="AlphaFoldDB" id="A0A432WUD3"/>
<dbReference type="CDD" id="cd01115">
    <property type="entry name" value="SLC13_permease"/>
    <property type="match status" value="1"/>
</dbReference>